<dbReference type="RefSeq" id="XP_012648546.1">
    <property type="nucleotide sequence ID" value="XM_012793092.1"/>
</dbReference>
<proteinExistence type="predicted"/>
<dbReference type="KEGG" id="bmic:BMR1_02g03940"/>
<dbReference type="AlphaFoldDB" id="I7J6N2"/>
<dbReference type="VEuPathDB" id="PiroplasmaDB:BMR1_02g03940"/>
<accession>I7J6N2</accession>
<reference evidence="1 2" key="1">
    <citation type="journal article" date="2012" name="Nucleic Acids Res.">
        <title>Sequencing of the smallest Apicomplexan genome from the human pathogen Babesia microti.</title>
        <authorList>
            <person name="Cornillot E."/>
            <person name="Hadj-Kaddour K."/>
            <person name="Dassouli A."/>
            <person name="Noel B."/>
            <person name="Ranwez V."/>
            <person name="Vacherie B."/>
            <person name="Augagneur Y."/>
            <person name="Bres V."/>
            <person name="Duclos A."/>
            <person name="Randazzo S."/>
            <person name="Carcy B."/>
            <person name="Debierre-Grockiego F."/>
            <person name="Delbecq S."/>
            <person name="Moubri-Menage K."/>
            <person name="Shams-Eldin H."/>
            <person name="Usmani-Brown S."/>
            <person name="Bringaud F."/>
            <person name="Wincker P."/>
            <person name="Vivares C.P."/>
            <person name="Schwarz R.T."/>
            <person name="Schetters T.P."/>
            <person name="Krause P.J."/>
            <person name="Gorenflot A."/>
            <person name="Berry V."/>
            <person name="Barbe V."/>
            <person name="Ben Mamoun C."/>
        </authorList>
    </citation>
    <scope>NUCLEOTIDE SEQUENCE [LARGE SCALE GENOMIC DNA]</scope>
    <source>
        <strain evidence="1 2">RI</strain>
    </source>
</reference>
<dbReference type="Proteomes" id="UP000002899">
    <property type="component" value="Chromosome II"/>
</dbReference>
<evidence type="ECO:0000313" key="1">
    <source>
        <dbReference type="EMBL" id="CCF73937.1"/>
    </source>
</evidence>
<reference evidence="1 2" key="2">
    <citation type="journal article" date="2013" name="PLoS ONE">
        <title>Whole genome mapping and re-organization of the nuclear and mitochondrial genomes of Babesia microti isolates.</title>
        <authorList>
            <person name="Cornillot E."/>
            <person name="Dassouli A."/>
            <person name="Garg A."/>
            <person name="Pachikara N."/>
            <person name="Randazzo S."/>
            <person name="Depoix D."/>
            <person name="Carcy B."/>
            <person name="Delbecq S."/>
            <person name="Frutos R."/>
            <person name="Silva J.C."/>
            <person name="Sutton R."/>
            <person name="Krause P.J."/>
            <person name="Mamoun C.B."/>
        </authorList>
    </citation>
    <scope>NUCLEOTIDE SEQUENCE [LARGE SCALE GENOMIC DNA]</scope>
    <source>
        <strain evidence="1 2">RI</strain>
    </source>
</reference>
<dbReference type="GeneID" id="24424569"/>
<evidence type="ECO:0000313" key="2">
    <source>
        <dbReference type="Proteomes" id="UP000002899"/>
    </source>
</evidence>
<gene>
    <name evidence="1" type="ORF">BMR1_02g03940</name>
</gene>
<sequence>MVSSLDMYIKLNNQGKSSDQKYYQVTRGTARSKLKGYDCPDCHAFFKALDDNQLREICSRHRCRHEPLGPQPDILPINNILTTVNQNAPDTVSDMSNSDRSRRVTYGFSNEDKVFDF</sequence>
<keyword evidence="2" id="KW-1185">Reference proteome</keyword>
<reference evidence="1 2" key="3">
    <citation type="journal article" date="2016" name="Sci. Rep.">
        <title>Genome-wide diversity and gene expression profiling of Babesia microti isolates identify polymorphic genes that mediate host-pathogen interactions.</title>
        <authorList>
            <person name="Silva J.C."/>
            <person name="Cornillot E."/>
            <person name="McCracken C."/>
            <person name="Usmani-Brown S."/>
            <person name="Dwivedi A."/>
            <person name="Ifeonu O.O."/>
            <person name="Crabtree J."/>
            <person name="Gotia H.T."/>
            <person name="Virji A.Z."/>
            <person name="Reynes C."/>
            <person name="Colinge J."/>
            <person name="Kumar V."/>
            <person name="Lawres L."/>
            <person name="Pazzi J.E."/>
            <person name="Pablo J.V."/>
            <person name="Hung C."/>
            <person name="Brancato J."/>
            <person name="Kumari P."/>
            <person name="Orvis J."/>
            <person name="Tretina K."/>
            <person name="Chibucos M."/>
            <person name="Ott S."/>
            <person name="Sadzewicz L."/>
            <person name="Sengamalay N."/>
            <person name="Shetty A.C."/>
            <person name="Su Q."/>
            <person name="Tallon L."/>
            <person name="Fraser C.M."/>
            <person name="Frutos R."/>
            <person name="Molina D.M."/>
            <person name="Krause P.J."/>
            <person name="Ben Mamoun C."/>
        </authorList>
    </citation>
    <scope>NUCLEOTIDE SEQUENCE [LARGE SCALE GENOMIC DNA]</scope>
    <source>
        <strain evidence="1 2">RI</strain>
    </source>
</reference>
<protein>
    <submittedName>
        <fullName evidence="1">Uncharacterized protein</fullName>
    </submittedName>
</protein>
<dbReference type="EMBL" id="FO082872">
    <property type="protein sequence ID" value="CCF73937.1"/>
    <property type="molecule type" value="Genomic_DNA"/>
</dbReference>
<organism evidence="1 2">
    <name type="scientific">Babesia microti (strain RI)</name>
    <dbReference type="NCBI Taxonomy" id="1133968"/>
    <lineage>
        <taxon>Eukaryota</taxon>
        <taxon>Sar</taxon>
        <taxon>Alveolata</taxon>
        <taxon>Apicomplexa</taxon>
        <taxon>Aconoidasida</taxon>
        <taxon>Piroplasmida</taxon>
        <taxon>Babesiidae</taxon>
        <taxon>Babesia</taxon>
    </lineage>
</organism>
<name>I7J6N2_BABMR</name>